<name>A0AAV2F979_9ROSI</name>
<dbReference type="EMBL" id="OZ034819">
    <property type="protein sequence ID" value="CAL1394453.1"/>
    <property type="molecule type" value="Genomic_DNA"/>
</dbReference>
<evidence type="ECO:0000313" key="2">
    <source>
        <dbReference type="EMBL" id="CAL1394453.1"/>
    </source>
</evidence>
<evidence type="ECO:0000313" key="3">
    <source>
        <dbReference type="Proteomes" id="UP001497516"/>
    </source>
</evidence>
<evidence type="ECO:0000256" key="1">
    <source>
        <dbReference type="SAM" id="MobiDB-lite"/>
    </source>
</evidence>
<keyword evidence="3" id="KW-1185">Reference proteome</keyword>
<protein>
    <submittedName>
        <fullName evidence="2">Uncharacterized protein</fullName>
    </submittedName>
</protein>
<organism evidence="2 3">
    <name type="scientific">Linum trigynum</name>
    <dbReference type="NCBI Taxonomy" id="586398"/>
    <lineage>
        <taxon>Eukaryota</taxon>
        <taxon>Viridiplantae</taxon>
        <taxon>Streptophyta</taxon>
        <taxon>Embryophyta</taxon>
        <taxon>Tracheophyta</taxon>
        <taxon>Spermatophyta</taxon>
        <taxon>Magnoliopsida</taxon>
        <taxon>eudicotyledons</taxon>
        <taxon>Gunneridae</taxon>
        <taxon>Pentapetalae</taxon>
        <taxon>rosids</taxon>
        <taxon>fabids</taxon>
        <taxon>Malpighiales</taxon>
        <taxon>Linaceae</taxon>
        <taxon>Linum</taxon>
    </lineage>
</organism>
<sequence length="93" mass="9925">MSFLALEVGTLAPSGQPAAQTLIFIISLREAPAGDEKKQQQQRIVPSSSLSPTSNRRTSSNRPFPSCYSRLLSGVKLPRNNRTSLSPAASSPA</sequence>
<dbReference type="AlphaFoldDB" id="A0AAV2F979"/>
<feature type="region of interest" description="Disordered" evidence="1">
    <location>
        <begin position="34"/>
        <end position="66"/>
    </location>
</feature>
<gene>
    <name evidence="2" type="ORF">LTRI10_LOCUS34956</name>
</gene>
<proteinExistence type="predicted"/>
<reference evidence="2 3" key="1">
    <citation type="submission" date="2024-04" db="EMBL/GenBank/DDBJ databases">
        <authorList>
            <person name="Fracassetti M."/>
        </authorList>
    </citation>
    <scope>NUCLEOTIDE SEQUENCE [LARGE SCALE GENOMIC DNA]</scope>
</reference>
<accession>A0AAV2F979</accession>
<dbReference type="Proteomes" id="UP001497516">
    <property type="component" value="Chromosome 6"/>
</dbReference>
<feature type="compositionally biased region" description="Low complexity" evidence="1">
    <location>
        <begin position="46"/>
        <end position="66"/>
    </location>
</feature>